<dbReference type="GeneID" id="54456259"/>
<dbReference type="Proteomes" id="UP000504636">
    <property type="component" value="Unplaced"/>
</dbReference>
<dbReference type="InterPro" id="IPR011009">
    <property type="entry name" value="Kinase-like_dom_sf"/>
</dbReference>
<dbReference type="OrthoDB" id="5584477at2759"/>
<dbReference type="PANTHER" id="PTHR38248">
    <property type="entry name" value="FUNK1 6"/>
    <property type="match status" value="1"/>
</dbReference>
<name>A0A6A6YV89_9PEZI</name>
<dbReference type="AlphaFoldDB" id="A0A6A6YV89"/>
<dbReference type="SUPFAM" id="SSF56112">
    <property type="entry name" value="Protein kinase-like (PK-like)"/>
    <property type="match status" value="1"/>
</dbReference>
<sequence>KSIYNASSLVAIINGILGGIKGYKLLLERNILYCNILVGNIMLKKNKDNSFLINLNLAIKINRKKASGAPSKTGTKVFIAISTFYSKYYNFIYNLELFF</sequence>
<feature type="non-terminal residue" evidence="2">
    <location>
        <position position="1"/>
    </location>
</feature>
<evidence type="ECO:0000313" key="3">
    <source>
        <dbReference type="Proteomes" id="UP000504636"/>
    </source>
</evidence>
<gene>
    <name evidence="2 4" type="ORF">BDZ99DRAFT_384127</name>
</gene>
<dbReference type="InterPro" id="IPR040976">
    <property type="entry name" value="Pkinase_fungal"/>
</dbReference>
<evidence type="ECO:0000313" key="2">
    <source>
        <dbReference type="EMBL" id="KAF2811904.1"/>
    </source>
</evidence>
<dbReference type="EMBL" id="MU003698">
    <property type="protein sequence ID" value="KAF2811904.1"/>
    <property type="molecule type" value="Genomic_DNA"/>
</dbReference>
<protein>
    <recommendedName>
        <fullName evidence="1">Fungal-type protein kinase domain-containing protein</fullName>
    </recommendedName>
</protein>
<evidence type="ECO:0000313" key="4">
    <source>
        <dbReference type="RefSeq" id="XP_033578868.1"/>
    </source>
</evidence>
<reference evidence="2 4" key="1">
    <citation type="journal article" date="2020" name="Stud. Mycol.">
        <title>101 Dothideomycetes genomes: a test case for predicting lifestyles and emergence of pathogens.</title>
        <authorList>
            <person name="Haridas S."/>
            <person name="Albert R."/>
            <person name="Binder M."/>
            <person name="Bloem J."/>
            <person name="Labutti K."/>
            <person name="Salamov A."/>
            <person name="Andreopoulos B."/>
            <person name="Baker S."/>
            <person name="Barry K."/>
            <person name="Bills G."/>
            <person name="Bluhm B."/>
            <person name="Cannon C."/>
            <person name="Castanera R."/>
            <person name="Culley D."/>
            <person name="Daum C."/>
            <person name="Ezra D."/>
            <person name="Gonzalez J."/>
            <person name="Henrissat B."/>
            <person name="Kuo A."/>
            <person name="Liang C."/>
            <person name="Lipzen A."/>
            <person name="Lutzoni F."/>
            <person name="Magnuson J."/>
            <person name="Mondo S."/>
            <person name="Nolan M."/>
            <person name="Ohm R."/>
            <person name="Pangilinan J."/>
            <person name="Park H.-J."/>
            <person name="Ramirez L."/>
            <person name="Alfaro M."/>
            <person name="Sun H."/>
            <person name="Tritt A."/>
            <person name="Yoshinaga Y."/>
            <person name="Zwiers L.-H."/>
            <person name="Turgeon B."/>
            <person name="Goodwin S."/>
            <person name="Spatafora J."/>
            <person name="Crous P."/>
            <person name="Grigoriev I."/>
        </authorList>
    </citation>
    <scope>NUCLEOTIDE SEQUENCE</scope>
    <source>
        <strain evidence="2 4">CBS 304.34</strain>
    </source>
</reference>
<reference evidence="4" key="2">
    <citation type="submission" date="2020-04" db="EMBL/GenBank/DDBJ databases">
        <authorList>
            <consortium name="NCBI Genome Project"/>
        </authorList>
    </citation>
    <scope>NUCLEOTIDE SEQUENCE</scope>
    <source>
        <strain evidence="4">CBS 304.34</strain>
    </source>
</reference>
<proteinExistence type="predicted"/>
<reference evidence="4" key="3">
    <citation type="submission" date="2025-04" db="UniProtKB">
        <authorList>
            <consortium name="RefSeq"/>
        </authorList>
    </citation>
    <scope>IDENTIFICATION</scope>
    <source>
        <strain evidence="4">CBS 304.34</strain>
    </source>
</reference>
<dbReference type="PANTHER" id="PTHR38248:SF2">
    <property type="entry name" value="FUNK1 11"/>
    <property type="match status" value="1"/>
</dbReference>
<dbReference type="RefSeq" id="XP_033578868.1">
    <property type="nucleotide sequence ID" value="XM_033715366.1"/>
</dbReference>
<feature type="domain" description="Fungal-type protein kinase" evidence="1">
    <location>
        <begin position="1"/>
        <end position="99"/>
    </location>
</feature>
<organism evidence="2">
    <name type="scientific">Mytilinidion resinicola</name>
    <dbReference type="NCBI Taxonomy" id="574789"/>
    <lineage>
        <taxon>Eukaryota</taxon>
        <taxon>Fungi</taxon>
        <taxon>Dikarya</taxon>
        <taxon>Ascomycota</taxon>
        <taxon>Pezizomycotina</taxon>
        <taxon>Dothideomycetes</taxon>
        <taxon>Pleosporomycetidae</taxon>
        <taxon>Mytilinidiales</taxon>
        <taxon>Mytilinidiaceae</taxon>
        <taxon>Mytilinidion</taxon>
    </lineage>
</organism>
<accession>A0A6A6YV89</accession>
<dbReference type="Pfam" id="PF17667">
    <property type="entry name" value="Pkinase_fungal"/>
    <property type="match status" value="1"/>
</dbReference>
<evidence type="ECO:0000259" key="1">
    <source>
        <dbReference type="Pfam" id="PF17667"/>
    </source>
</evidence>
<keyword evidence="3" id="KW-1185">Reference proteome</keyword>